<keyword evidence="3" id="KW-0808">Transferase</keyword>
<dbReference type="InterPro" id="IPR045886">
    <property type="entry name" value="ThiF/MoeB/HesA"/>
</dbReference>
<dbReference type="GO" id="GO:0016779">
    <property type="term" value="F:nucleotidyltransferase activity"/>
    <property type="evidence" value="ECO:0007669"/>
    <property type="project" value="UniProtKB-KW"/>
</dbReference>
<dbReference type="Proteomes" id="UP000238949">
    <property type="component" value="Unassembled WGS sequence"/>
</dbReference>
<dbReference type="OrthoDB" id="9804286at2"/>
<comment type="similarity">
    <text evidence="1">Belongs to the HesA/MoeB/ThiF family.</text>
</comment>
<dbReference type="NCBIfam" id="NF004281">
    <property type="entry name" value="PRK05690.1"/>
    <property type="match status" value="1"/>
</dbReference>
<evidence type="ECO:0000313" key="3">
    <source>
        <dbReference type="EMBL" id="PRO72994.1"/>
    </source>
</evidence>
<evidence type="ECO:0000256" key="1">
    <source>
        <dbReference type="ARBA" id="ARBA00009919"/>
    </source>
</evidence>
<dbReference type="EMBL" id="PVNP01000149">
    <property type="protein sequence ID" value="PRO72994.1"/>
    <property type="molecule type" value="Genomic_DNA"/>
</dbReference>
<evidence type="ECO:0000313" key="4">
    <source>
        <dbReference type="Proteomes" id="UP000238949"/>
    </source>
</evidence>
<dbReference type="RefSeq" id="WP_105935088.1">
    <property type="nucleotide sequence ID" value="NZ_PVNP01000149.1"/>
</dbReference>
<keyword evidence="3" id="KW-0548">Nucleotidyltransferase</keyword>
<dbReference type="GO" id="GO:0005829">
    <property type="term" value="C:cytosol"/>
    <property type="evidence" value="ECO:0007669"/>
    <property type="project" value="TreeGrafter"/>
</dbReference>
<name>A0A2S9V982_9ALTE</name>
<dbReference type="SUPFAM" id="SSF69572">
    <property type="entry name" value="Activating enzymes of the ubiquitin-like proteins"/>
    <property type="match status" value="1"/>
</dbReference>
<dbReference type="PANTHER" id="PTHR10953:SF102">
    <property type="entry name" value="ADENYLYLTRANSFERASE AND SULFURTRANSFERASE MOCS3"/>
    <property type="match status" value="1"/>
</dbReference>
<dbReference type="GO" id="GO:0004792">
    <property type="term" value="F:thiosulfate-cyanide sulfurtransferase activity"/>
    <property type="evidence" value="ECO:0007669"/>
    <property type="project" value="TreeGrafter"/>
</dbReference>
<accession>A0A2S9V982</accession>
<organism evidence="3 4">
    <name type="scientific">Alteromonas alba</name>
    <dbReference type="NCBI Taxonomy" id="2079529"/>
    <lineage>
        <taxon>Bacteria</taxon>
        <taxon>Pseudomonadati</taxon>
        <taxon>Pseudomonadota</taxon>
        <taxon>Gammaproteobacteria</taxon>
        <taxon>Alteromonadales</taxon>
        <taxon>Alteromonadaceae</taxon>
        <taxon>Alteromonas/Salinimonas group</taxon>
        <taxon>Alteromonas</taxon>
    </lineage>
</organism>
<comment type="caution">
    <text evidence="3">The sequence shown here is derived from an EMBL/GenBank/DDBJ whole genome shotgun (WGS) entry which is preliminary data.</text>
</comment>
<keyword evidence="4" id="KW-1185">Reference proteome</keyword>
<dbReference type="Gene3D" id="3.40.50.720">
    <property type="entry name" value="NAD(P)-binding Rossmann-like Domain"/>
    <property type="match status" value="1"/>
</dbReference>
<dbReference type="InterPro" id="IPR035985">
    <property type="entry name" value="Ubiquitin-activating_enz"/>
</dbReference>
<gene>
    <name evidence="3" type="ORF">C6Y40_13750</name>
</gene>
<dbReference type="InterPro" id="IPR000594">
    <property type="entry name" value="ThiF_NAD_FAD-bd"/>
</dbReference>
<dbReference type="GO" id="GO:0008641">
    <property type="term" value="F:ubiquitin-like modifier activating enzyme activity"/>
    <property type="evidence" value="ECO:0007669"/>
    <property type="project" value="InterPro"/>
</dbReference>
<proteinExistence type="inferred from homology"/>
<dbReference type="FunFam" id="3.40.50.720:FF:000080">
    <property type="entry name" value="Thiazole biosynthesis adenylyltransferase ThiF"/>
    <property type="match status" value="1"/>
</dbReference>
<reference evidence="4" key="1">
    <citation type="journal article" date="2020" name="Int. J. Syst. Evol. Microbiol.">
        <title>Alteromonas alba sp. nov., a marine bacterium isolated from the seawater of the West Pacific Ocean.</title>
        <authorList>
            <person name="Sun C."/>
            <person name="Wu Y.-H."/>
            <person name="Xamxidin M."/>
            <person name="Cheng H."/>
            <person name="Xu X.-W."/>
        </authorList>
    </citation>
    <scope>NUCLEOTIDE SEQUENCE [LARGE SCALE GENOMIC DNA]</scope>
    <source>
        <strain evidence="4">190</strain>
    </source>
</reference>
<protein>
    <submittedName>
        <fullName evidence="3">Molybdopterin-synthase adenylyltransferase MoeB</fullName>
    </submittedName>
</protein>
<dbReference type="AlphaFoldDB" id="A0A2S9V982"/>
<sequence>MADTLSYPQAVTYNRHIVLPQIDLAGQEALLNARVLIIGLGGLGCSAAQLLCSSGTGQLTLVDDDKVEVSNLPRQILFSRAQVGQFKVHAARDRLHQLNPDCRIRTVTTRLDDEALRQAISEHDLVLDCTDNAASRQQINAICYAQQRPLVSGAAIRFEGQLLMVDPLNHSPCYQCITRLFSEQQLSCVEAGIFAPVVATIGTQQAHIALLWLMGKQVLPAGQLLTYDGLSLSWQQFTVPADPQCTVCQLTKTSK</sequence>
<dbReference type="CDD" id="cd00757">
    <property type="entry name" value="ThiF_MoeB_HesA_family"/>
    <property type="match status" value="1"/>
</dbReference>
<dbReference type="PANTHER" id="PTHR10953">
    <property type="entry name" value="UBIQUITIN-ACTIVATING ENZYME E1"/>
    <property type="match status" value="1"/>
</dbReference>
<dbReference type="Pfam" id="PF00899">
    <property type="entry name" value="ThiF"/>
    <property type="match status" value="1"/>
</dbReference>
<dbReference type="GO" id="GO:0008146">
    <property type="term" value="F:sulfotransferase activity"/>
    <property type="evidence" value="ECO:0007669"/>
    <property type="project" value="TreeGrafter"/>
</dbReference>
<feature type="domain" description="THIF-type NAD/FAD binding fold" evidence="2">
    <location>
        <begin position="13"/>
        <end position="247"/>
    </location>
</feature>
<evidence type="ECO:0000259" key="2">
    <source>
        <dbReference type="Pfam" id="PF00899"/>
    </source>
</evidence>